<keyword evidence="13" id="KW-1185">Reference proteome</keyword>
<organism evidence="12 13">
    <name type="scientific">Mucuna pruriens</name>
    <name type="common">Velvet bean</name>
    <name type="synonym">Dolichos pruriens</name>
    <dbReference type="NCBI Taxonomy" id="157652"/>
    <lineage>
        <taxon>Eukaryota</taxon>
        <taxon>Viridiplantae</taxon>
        <taxon>Streptophyta</taxon>
        <taxon>Embryophyta</taxon>
        <taxon>Tracheophyta</taxon>
        <taxon>Spermatophyta</taxon>
        <taxon>Magnoliopsida</taxon>
        <taxon>eudicotyledons</taxon>
        <taxon>Gunneridae</taxon>
        <taxon>Pentapetalae</taxon>
        <taxon>rosids</taxon>
        <taxon>fabids</taxon>
        <taxon>Fabales</taxon>
        <taxon>Fabaceae</taxon>
        <taxon>Papilionoideae</taxon>
        <taxon>50 kb inversion clade</taxon>
        <taxon>NPAAA clade</taxon>
        <taxon>indigoferoid/millettioid clade</taxon>
        <taxon>Phaseoleae</taxon>
        <taxon>Mucuna</taxon>
    </lineage>
</organism>
<dbReference type="InterPro" id="IPR036236">
    <property type="entry name" value="Znf_C2H2_sf"/>
</dbReference>
<reference evidence="12" key="1">
    <citation type="submission" date="2018-05" db="EMBL/GenBank/DDBJ databases">
        <title>Draft genome of Mucuna pruriens seed.</title>
        <authorList>
            <person name="Nnadi N.E."/>
            <person name="Vos R."/>
            <person name="Hasami M.H."/>
            <person name="Devisetty U.K."/>
            <person name="Aguiy J.C."/>
        </authorList>
    </citation>
    <scope>NUCLEOTIDE SEQUENCE [LARGE SCALE GENOMIC DNA]</scope>
    <source>
        <strain evidence="12">JCA_2017</strain>
    </source>
</reference>
<feature type="domain" description="C2H2-type" evidence="11">
    <location>
        <begin position="64"/>
        <end position="86"/>
    </location>
</feature>
<dbReference type="Gene3D" id="3.30.160.60">
    <property type="entry name" value="Classic Zinc Finger"/>
    <property type="match status" value="2"/>
</dbReference>
<evidence type="ECO:0000256" key="8">
    <source>
        <dbReference type="ARBA" id="ARBA00023242"/>
    </source>
</evidence>
<dbReference type="Proteomes" id="UP000257109">
    <property type="component" value="Unassembled WGS sequence"/>
</dbReference>
<feature type="region of interest" description="Disordered" evidence="10">
    <location>
        <begin position="38"/>
        <end position="57"/>
    </location>
</feature>
<evidence type="ECO:0000313" key="13">
    <source>
        <dbReference type="Proteomes" id="UP000257109"/>
    </source>
</evidence>
<comment type="caution">
    <text evidence="12">The sequence shown here is derived from an EMBL/GenBank/DDBJ whole genome shotgun (WGS) entry which is preliminary data.</text>
</comment>
<evidence type="ECO:0000256" key="5">
    <source>
        <dbReference type="ARBA" id="ARBA00022833"/>
    </source>
</evidence>
<keyword evidence="2" id="KW-0479">Metal-binding</keyword>
<keyword evidence="5" id="KW-0862">Zinc</keyword>
<dbReference type="InterPro" id="IPR013087">
    <property type="entry name" value="Znf_C2H2_type"/>
</dbReference>
<sequence>MKRLREVKEVTRNIMNTQNSPSEELCFECKSCEPKFALDGHNTNHNKPKLEDGNENEKQHAKVHECSICGETFSRGQALGGHMRKHKDRLLKRSNNSSQKIMFYDLNLTPLQNDLKQRDMEVFESIDLANCLMLLSGPQESKKLQQQNYEAMEFGCKTCNRKFSSFQALGGHRASHKRSKLDKAHAMSLSLENKPKMHECSICGQEFSLGQALGGHMRRHRASINEEVVTKVPVLERSNSMRVNMCLDLNLTPLENDLKLLFGKMAPNAAALV</sequence>
<accession>A0A371E7A0</accession>
<gene>
    <name evidence="12" type="primary">ZAT11</name>
    <name evidence="12" type="ORF">CR513_59819</name>
</gene>
<dbReference type="PANTHER" id="PTHR26374">
    <property type="entry name" value="ZINC FINGER PROTEIN ZAT5"/>
    <property type="match status" value="1"/>
</dbReference>
<dbReference type="SUPFAM" id="SSF57667">
    <property type="entry name" value="beta-beta-alpha zinc fingers"/>
    <property type="match status" value="2"/>
</dbReference>
<feature type="domain" description="C2H2-type" evidence="11">
    <location>
        <begin position="198"/>
        <end position="220"/>
    </location>
</feature>
<dbReference type="PROSITE" id="PS00028">
    <property type="entry name" value="ZINC_FINGER_C2H2_1"/>
    <property type="match status" value="3"/>
</dbReference>
<dbReference type="AlphaFoldDB" id="A0A371E7A0"/>
<feature type="compositionally biased region" description="Basic and acidic residues" evidence="10">
    <location>
        <begin position="48"/>
        <end position="57"/>
    </location>
</feature>
<keyword evidence="4 9" id="KW-0863">Zinc-finger</keyword>
<keyword evidence="8" id="KW-0539">Nucleus</keyword>
<dbReference type="SMART" id="SM00355">
    <property type="entry name" value="ZnF_C2H2"/>
    <property type="match status" value="3"/>
</dbReference>
<dbReference type="PROSITE" id="PS50157">
    <property type="entry name" value="ZINC_FINGER_C2H2_2"/>
    <property type="match status" value="3"/>
</dbReference>
<protein>
    <submittedName>
        <fullName evidence="12">Zinc finger protein ZAT11</fullName>
    </submittedName>
</protein>
<evidence type="ECO:0000256" key="6">
    <source>
        <dbReference type="ARBA" id="ARBA00023015"/>
    </source>
</evidence>
<name>A0A371E7A0_MUCPR</name>
<evidence type="ECO:0000256" key="9">
    <source>
        <dbReference type="PROSITE-ProRule" id="PRU00042"/>
    </source>
</evidence>
<evidence type="ECO:0000256" key="10">
    <source>
        <dbReference type="SAM" id="MobiDB-lite"/>
    </source>
</evidence>
<dbReference type="GO" id="GO:0005634">
    <property type="term" value="C:nucleus"/>
    <property type="evidence" value="ECO:0007669"/>
    <property type="project" value="UniProtKB-SubCell"/>
</dbReference>
<dbReference type="Pfam" id="PF13912">
    <property type="entry name" value="zf-C2H2_6"/>
    <property type="match status" value="3"/>
</dbReference>
<dbReference type="EMBL" id="QJKJ01015827">
    <property type="protein sequence ID" value="RDX61905.1"/>
    <property type="molecule type" value="Genomic_DNA"/>
</dbReference>
<dbReference type="OrthoDB" id="9411774at2759"/>
<keyword evidence="7" id="KW-0804">Transcription</keyword>
<evidence type="ECO:0000256" key="1">
    <source>
        <dbReference type="ARBA" id="ARBA00004123"/>
    </source>
</evidence>
<dbReference type="STRING" id="157652.A0A371E7A0"/>
<evidence type="ECO:0000256" key="7">
    <source>
        <dbReference type="ARBA" id="ARBA00023163"/>
    </source>
</evidence>
<dbReference type="PANTHER" id="PTHR26374:SF360">
    <property type="entry name" value="ZINC FINGER PROTEIN ZAT18"/>
    <property type="match status" value="1"/>
</dbReference>
<proteinExistence type="predicted"/>
<evidence type="ECO:0000256" key="4">
    <source>
        <dbReference type="ARBA" id="ARBA00022771"/>
    </source>
</evidence>
<evidence type="ECO:0000313" key="12">
    <source>
        <dbReference type="EMBL" id="RDX61905.1"/>
    </source>
</evidence>
<keyword evidence="3" id="KW-0677">Repeat</keyword>
<comment type="subcellular location">
    <subcellularLocation>
        <location evidence="1">Nucleus</location>
    </subcellularLocation>
</comment>
<evidence type="ECO:0000259" key="11">
    <source>
        <dbReference type="PROSITE" id="PS50157"/>
    </source>
</evidence>
<evidence type="ECO:0000256" key="3">
    <source>
        <dbReference type="ARBA" id="ARBA00022737"/>
    </source>
</evidence>
<evidence type="ECO:0000256" key="2">
    <source>
        <dbReference type="ARBA" id="ARBA00022723"/>
    </source>
</evidence>
<keyword evidence="6" id="KW-0805">Transcription regulation</keyword>
<dbReference type="GO" id="GO:0008270">
    <property type="term" value="F:zinc ion binding"/>
    <property type="evidence" value="ECO:0007669"/>
    <property type="project" value="UniProtKB-KW"/>
</dbReference>
<feature type="domain" description="C2H2-type" evidence="11">
    <location>
        <begin position="154"/>
        <end position="181"/>
    </location>
</feature>
<feature type="non-terminal residue" evidence="12">
    <location>
        <position position="1"/>
    </location>
</feature>